<feature type="chain" id="PRO_5021931408" description="SGNH hydrolase-type esterase domain-containing protein" evidence="2">
    <location>
        <begin position="27"/>
        <end position="223"/>
    </location>
</feature>
<feature type="domain" description="SGNH hydrolase-type esterase" evidence="3">
    <location>
        <begin position="65"/>
        <end position="213"/>
    </location>
</feature>
<feature type="coiled-coil region" evidence="1">
    <location>
        <begin position="15"/>
        <end position="42"/>
    </location>
</feature>
<accession>A0A512ATC6</accession>
<organism evidence="4 5">
    <name type="scientific">Adhaeribacter aerolatus</name>
    <dbReference type="NCBI Taxonomy" id="670289"/>
    <lineage>
        <taxon>Bacteria</taxon>
        <taxon>Pseudomonadati</taxon>
        <taxon>Bacteroidota</taxon>
        <taxon>Cytophagia</taxon>
        <taxon>Cytophagales</taxon>
        <taxon>Hymenobacteraceae</taxon>
        <taxon>Adhaeribacter</taxon>
    </lineage>
</organism>
<dbReference type="SUPFAM" id="SSF52266">
    <property type="entry name" value="SGNH hydrolase"/>
    <property type="match status" value="1"/>
</dbReference>
<dbReference type="Pfam" id="PF13472">
    <property type="entry name" value="Lipase_GDSL_2"/>
    <property type="match status" value="1"/>
</dbReference>
<dbReference type="Proteomes" id="UP000321532">
    <property type="component" value="Unassembled WGS sequence"/>
</dbReference>
<keyword evidence="1" id="KW-0175">Coiled coil</keyword>
<dbReference type="InterPro" id="IPR036514">
    <property type="entry name" value="SGNH_hydro_sf"/>
</dbReference>
<keyword evidence="5" id="KW-1185">Reference proteome</keyword>
<keyword evidence="2" id="KW-0732">Signal</keyword>
<evidence type="ECO:0000259" key="3">
    <source>
        <dbReference type="Pfam" id="PF13472"/>
    </source>
</evidence>
<evidence type="ECO:0000313" key="4">
    <source>
        <dbReference type="EMBL" id="GEO02948.1"/>
    </source>
</evidence>
<reference evidence="4 5" key="1">
    <citation type="submission" date="2019-07" db="EMBL/GenBank/DDBJ databases">
        <title>Whole genome shotgun sequence of Adhaeribacter aerolatus NBRC 106133.</title>
        <authorList>
            <person name="Hosoyama A."/>
            <person name="Uohara A."/>
            <person name="Ohji S."/>
            <person name="Ichikawa N."/>
        </authorList>
    </citation>
    <scope>NUCLEOTIDE SEQUENCE [LARGE SCALE GENOMIC DNA]</scope>
    <source>
        <strain evidence="4 5">NBRC 106133</strain>
    </source>
</reference>
<protein>
    <recommendedName>
        <fullName evidence="3">SGNH hydrolase-type esterase domain-containing protein</fullName>
    </recommendedName>
</protein>
<dbReference type="OrthoDB" id="9790057at2"/>
<dbReference type="PANTHER" id="PTHR30383">
    <property type="entry name" value="THIOESTERASE 1/PROTEASE 1/LYSOPHOSPHOLIPASE L1"/>
    <property type="match status" value="1"/>
</dbReference>
<dbReference type="AlphaFoldDB" id="A0A512ATC6"/>
<dbReference type="GO" id="GO:0004622">
    <property type="term" value="F:phosphatidylcholine lysophospholipase activity"/>
    <property type="evidence" value="ECO:0007669"/>
    <property type="project" value="TreeGrafter"/>
</dbReference>
<dbReference type="EMBL" id="BJYS01000003">
    <property type="protein sequence ID" value="GEO02948.1"/>
    <property type="molecule type" value="Genomic_DNA"/>
</dbReference>
<dbReference type="InterPro" id="IPR051532">
    <property type="entry name" value="Ester_Hydrolysis_Enzymes"/>
</dbReference>
<dbReference type="Gene3D" id="3.40.50.1110">
    <property type="entry name" value="SGNH hydrolase"/>
    <property type="match status" value="1"/>
</dbReference>
<name>A0A512ATC6_9BACT</name>
<sequence length="223" mass="25248">MLFFRKFFLFLVFTLVSLSLQQQALAQTLQKFEKEIVAFEQADKANPPKKGNIVFTGSSSIRLWNDLTEYFPGKTILNRGFGGSQTDEVVYYADRVIAPYKPKQVVIYSGDNDIASGKTAEKVLADFKILFSKIRQASPNATVTYISIKPSPSRKQHLPSINRANALIKDFLAKEKRTAYVDIYNPMLLPSGKPKPELFRADSLHMTKAGYDIWAQVLKPYLK</sequence>
<dbReference type="PANTHER" id="PTHR30383:SF5">
    <property type="entry name" value="SGNH HYDROLASE-TYPE ESTERASE DOMAIN-CONTAINING PROTEIN"/>
    <property type="match status" value="1"/>
</dbReference>
<dbReference type="InterPro" id="IPR013830">
    <property type="entry name" value="SGNH_hydro"/>
</dbReference>
<gene>
    <name evidence="4" type="ORF">AAE02nite_06120</name>
</gene>
<comment type="caution">
    <text evidence="4">The sequence shown here is derived from an EMBL/GenBank/DDBJ whole genome shotgun (WGS) entry which is preliminary data.</text>
</comment>
<feature type="signal peptide" evidence="2">
    <location>
        <begin position="1"/>
        <end position="26"/>
    </location>
</feature>
<evidence type="ECO:0000313" key="5">
    <source>
        <dbReference type="Proteomes" id="UP000321532"/>
    </source>
</evidence>
<proteinExistence type="predicted"/>
<evidence type="ECO:0000256" key="2">
    <source>
        <dbReference type="SAM" id="SignalP"/>
    </source>
</evidence>
<dbReference type="CDD" id="cd04502">
    <property type="entry name" value="SGNH_hydrolase_like_7"/>
    <property type="match status" value="1"/>
</dbReference>
<evidence type="ECO:0000256" key="1">
    <source>
        <dbReference type="SAM" id="Coils"/>
    </source>
</evidence>
<dbReference type="RefSeq" id="WP_146894989.1">
    <property type="nucleotide sequence ID" value="NZ_BJYS01000003.1"/>
</dbReference>